<reference evidence="1 2" key="1">
    <citation type="journal article" date="2020" name="Nature">
        <title>Isolation of an archaeon at the prokaryote-eukaryote interface.</title>
        <authorList>
            <person name="Imachi H."/>
            <person name="Nobu M.K."/>
            <person name="Nakahara N."/>
            <person name="Morono Y."/>
            <person name="Ogawara M."/>
            <person name="Takaki Y."/>
            <person name="Takano Y."/>
            <person name="Uematsu K."/>
            <person name="Ikuta T."/>
            <person name="Ito M."/>
            <person name="Matsui Y."/>
            <person name="Miyazaki M."/>
            <person name="Murata K."/>
            <person name="Saito Y."/>
            <person name="Sakai S."/>
            <person name="Song C."/>
            <person name="Tasumi E."/>
            <person name="Yamanaka Y."/>
            <person name="Yamaguchi T."/>
            <person name="Kamagata Y."/>
            <person name="Tamaki H."/>
            <person name="Takai K."/>
        </authorList>
    </citation>
    <scope>NUCLEOTIDE SEQUENCE [LARGE SCALE GENOMIC DNA]</scope>
    <source>
        <strain evidence="1 2">MK-D1</strain>
    </source>
</reference>
<keyword evidence="1" id="KW-0132">Cell division</keyword>
<dbReference type="InterPro" id="IPR007561">
    <property type="entry name" value="Cell_div_SepF/SepF-rel"/>
</dbReference>
<reference evidence="1 2" key="2">
    <citation type="journal article" date="2024" name="Int. J. Syst. Evol. Microbiol.">
        <title>Promethearchaeum syntrophicum gen. nov., sp. nov., an anaerobic, obligately syntrophic archaeon, the first isolate of the lineage 'Asgard' archaea, and proposal of the new archaeal phylum Promethearchaeota phyl. nov. and kingdom Promethearchaeati regn. nov.</title>
        <authorList>
            <person name="Imachi H."/>
            <person name="Nobu M.K."/>
            <person name="Kato S."/>
            <person name="Takaki Y."/>
            <person name="Miyazaki M."/>
            <person name="Miyata M."/>
            <person name="Ogawara M."/>
            <person name="Saito Y."/>
            <person name="Sakai S."/>
            <person name="Tahara Y.O."/>
            <person name="Takano Y."/>
            <person name="Tasumi E."/>
            <person name="Uematsu K."/>
            <person name="Yoshimura T."/>
            <person name="Itoh T."/>
            <person name="Ohkuma M."/>
            <person name="Takai K."/>
        </authorList>
    </citation>
    <scope>NUCLEOTIDE SEQUENCE [LARGE SCALE GENOMIC DNA]</scope>
    <source>
        <strain evidence="1 2">MK-D1</strain>
    </source>
</reference>
<organism evidence="1 2">
    <name type="scientific">Promethearchaeum syntrophicum</name>
    <dbReference type="NCBI Taxonomy" id="2594042"/>
    <lineage>
        <taxon>Archaea</taxon>
        <taxon>Promethearchaeati</taxon>
        <taxon>Promethearchaeota</taxon>
        <taxon>Promethearchaeia</taxon>
        <taxon>Promethearchaeales</taxon>
        <taxon>Promethearchaeaceae</taxon>
        <taxon>Promethearchaeum</taxon>
    </lineage>
</organism>
<gene>
    <name evidence="1" type="ORF">DSAG12_01727</name>
</gene>
<keyword evidence="2" id="KW-1185">Reference proteome</keyword>
<dbReference type="Gene3D" id="3.30.110.150">
    <property type="entry name" value="SepF-like protein"/>
    <property type="match status" value="1"/>
</dbReference>
<name>A0A5B9DAU8_9ARCH</name>
<dbReference type="RefSeq" id="WP_147662796.1">
    <property type="nucleotide sequence ID" value="NZ_CP042905.2"/>
</dbReference>
<dbReference type="AlphaFoldDB" id="A0A5B9DAU8"/>
<dbReference type="GeneID" id="41329720"/>
<dbReference type="InterPro" id="IPR038594">
    <property type="entry name" value="SepF-like_sf"/>
</dbReference>
<evidence type="ECO:0000313" key="2">
    <source>
        <dbReference type="Proteomes" id="UP000321408"/>
    </source>
</evidence>
<proteinExistence type="predicted"/>
<protein>
    <submittedName>
        <fullName evidence="1">Cell division protein SepF</fullName>
    </submittedName>
</protein>
<keyword evidence="1" id="KW-0131">Cell cycle</keyword>
<dbReference type="EMBL" id="CP042905">
    <property type="protein sequence ID" value="QEE15900.1"/>
    <property type="molecule type" value="Genomic_DNA"/>
</dbReference>
<accession>A0A5B9DAU8</accession>
<dbReference type="Proteomes" id="UP000321408">
    <property type="component" value="Chromosome"/>
</dbReference>
<evidence type="ECO:0000313" key="1">
    <source>
        <dbReference type="EMBL" id="QEE15900.1"/>
    </source>
</evidence>
<sequence>MVTSVNNSQSRIYISQRQLTDQKDLQQIESELKNGQIIFLRTNNFFEQYQDEVIKLKQMIDQLKKICMNFGGSIGRIGPDLLVLTPNEKIKLY</sequence>
<dbReference type="KEGG" id="psyt:DSAG12_01727"/>
<dbReference type="Pfam" id="PF04472">
    <property type="entry name" value="SepF"/>
    <property type="match status" value="1"/>
</dbReference>